<evidence type="ECO:0000313" key="13">
    <source>
        <dbReference type="Proteomes" id="UP000017837"/>
    </source>
</evidence>
<dbReference type="STRING" id="1121022.GCA_000376105_04193"/>
<evidence type="ECO:0000256" key="4">
    <source>
        <dbReference type="ARBA" id="ARBA00022679"/>
    </source>
</evidence>
<keyword evidence="13" id="KW-1185">Reference proteome</keyword>
<dbReference type="eggNOG" id="COG1477">
    <property type="taxonomic scope" value="Bacteria"/>
</dbReference>
<evidence type="ECO:0000256" key="9">
    <source>
        <dbReference type="ARBA" id="ARBA00048540"/>
    </source>
</evidence>
<dbReference type="PIRSF" id="PIRSF006268">
    <property type="entry name" value="ApbE"/>
    <property type="match status" value="1"/>
</dbReference>
<dbReference type="PANTHER" id="PTHR30040">
    <property type="entry name" value="THIAMINE BIOSYNTHESIS LIPOPROTEIN APBE"/>
    <property type="match status" value="1"/>
</dbReference>
<evidence type="ECO:0000256" key="2">
    <source>
        <dbReference type="ARBA" id="ARBA00016337"/>
    </source>
</evidence>
<dbReference type="Proteomes" id="UP000017837">
    <property type="component" value="Unassembled WGS sequence"/>
</dbReference>
<evidence type="ECO:0000256" key="5">
    <source>
        <dbReference type="ARBA" id="ARBA00022723"/>
    </source>
</evidence>
<evidence type="ECO:0000256" key="3">
    <source>
        <dbReference type="ARBA" id="ARBA00022630"/>
    </source>
</evidence>
<gene>
    <name evidence="12" type="ORF">ABENE_21360</name>
</gene>
<sequence>MASKSVTKSYDGVLTPAENGFVYRFGAMGSPCEVRMETGDADLALRLGEIVAASALRIEHKYSRYRDDSVVSQINASRGMPVRLDEETASLIGYAAQCYTLSHGQFDITSGVLRRVWRFDGSDNLPTPSDVETVLALVGWSKVGWRSPVLTLPDGMEIDLGGIAKEYAVDCAIQRLKTVSDVPALINFGGDLRVTGPRANGERWRVAIESVEAGSRSEGVIELSEGAVTTSGDARRYLMKAGVRYGHILDPRTGWPVESAPRSVTVAAPTCVEAGLLSTLAMLQGQDAWAFLKSEGVKAWVLS</sequence>
<name>V4P167_9CAUL</name>
<dbReference type="PATRIC" id="fig|1121022.4.peg.4376"/>
<keyword evidence="3 10" id="KW-0285">Flavoprotein</keyword>
<feature type="binding site" evidence="11">
    <location>
        <position position="162"/>
    </location>
    <ligand>
        <name>Mg(2+)</name>
        <dbReference type="ChEBI" id="CHEBI:18420"/>
    </ligand>
</feature>
<keyword evidence="4 10" id="KW-0808">Transferase</keyword>
<dbReference type="RefSeq" id="WP_018083872.1">
    <property type="nucleotide sequence ID" value="NZ_AQWM01000048.1"/>
</dbReference>
<accession>V4P167</accession>
<proteinExistence type="inferred from homology"/>
<evidence type="ECO:0000256" key="10">
    <source>
        <dbReference type="PIRNR" id="PIRNR006268"/>
    </source>
</evidence>
<protein>
    <recommendedName>
        <fullName evidence="2 10">FAD:protein FMN transferase</fullName>
        <ecNumber evidence="1 10">2.7.1.180</ecNumber>
    </recommendedName>
    <alternativeName>
        <fullName evidence="8 10">Flavin transferase</fullName>
    </alternativeName>
</protein>
<dbReference type="Pfam" id="PF02424">
    <property type="entry name" value="ApbE"/>
    <property type="match status" value="1"/>
</dbReference>
<dbReference type="EC" id="2.7.1.180" evidence="1 10"/>
<evidence type="ECO:0000256" key="8">
    <source>
        <dbReference type="ARBA" id="ARBA00031306"/>
    </source>
</evidence>
<dbReference type="Gene3D" id="3.10.520.10">
    <property type="entry name" value="ApbE-like domains"/>
    <property type="match status" value="1"/>
</dbReference>
<comment type="caution">
    <text evidence="12">The sequence shown here is derived from an EMBL/GenBank/DDBJ whole genome shotgun (WGS) entry which is preliminary data.</text>
</comment>
<evidence type="ECO:0000256" key="7">
    <source>
        <dbReference type="ARBA" id="ARBA00022842"/>
    </source>
</evidence>
<dbReference type="InterPro" id="IPR024932">
    <property type="entry name" value="ApbE"/>
</dbReference>
<organism evidence="12 13">
    <name type="scientific">Asticcacaulis benevestitus DSM 16100 = ATCC BAA-896</name>
    <dbReference type="NCBI Taxonomy" id="1121022"/>
    <lineage>
        <taxon>Bacteria</taxon>
        <taxon>Pseudomonadati</taxon>
        <taxon>Pseudomonadota</taxon>
        <taxon>Alphaproteobacteria</taxon>
        <taxon>Caulobacterales</taxon>
        <taxon>Caulobacteraceae</taxon>
        <taxon>Asticcacaulis</taxon>
    </lineage>
</organism>
<dbReference type="AlphaFoldDB" id="V4P167"/>
<dbReference type="SUPFAM" id="SSF143631">
    <property type="entry name" value="ApbE-like"/>
    <property type="match status" value="1"/>
</dbReference>
<dbReference type="EMBL" id="AWGB01000082">
    <property type="protein sequence ID" value="ESQ81886.1"/>
    <property type="molecule type" value="Genomic_DNA"/>
</dbReference>
<dbReference type="GO" id="GO:0046872">
    <property type="term" value="F:metal ion binding"/>
    <property type="evidence" value="ECO:0007669"/>
    <property type="project" value="UniProtKB-UniRule"/>
</dbReference>
<keyword evidence="6 10" id="KW-0274">FAD</keyword>
<keyword evidence="5 10" id="KW-0479">Metal-binding</keyword>
<evidence type="ECO:0000256" key="11">
    <source>
        <dbReference type="PIRSR" id="PIRSR006268-2"/>
    </source>
</evidence>
<evidence type="ECO:0000313" key="12">
    <source>
        <dbReference type="EMBL" id="ESQ81886.1"/>
    </source>
</evidence>
<dbReference type="OrthoDB" id="9778595at2"/>
<comment type="cofactor">
    <cofactor evidence="11">
        <name>Mg(2+)</name>
        <dbReference type="ChEBI" id="CHEBI:18420"/>
    </cofactor>
    <cofactor evidence="11">
        <name>Mn(2+)</name>
        <dbReference type="ChEBI" id="CHEBI:29035"/>
    </cofactor>
    <text evidence="11">Magnesium. Can also use manganese.</text>
</comment>
<evidence type="ECO:0000256" key="1">
    <source>
        <dbReference type="ARBA" id="ARBA00011955"/>
    </source>
</evidence>
<dbReference type="InterPro" id="IPR003374">
    <property type="entry name" value="ApbE-like_sf"/>
</dbReference>
<dbReference type="GO" id="GO:0016740">
    <property type="term" value="F:transferase activity"/>
    <property type="evidence" value="ECO:0007669"/>
    <property type="project" value="UniProtKB-UniRule"/>
</dbReference>
<feature type="binding site" evidence="11">
    <location>
        <position position="279"/>
    </location>
    <ligand>
        <name>Mg(2+)</name>
        <dbReference type="ChEBI" id="CHEBI:18420"/>
    </ligand>
</feature>
<evidence type="ECO:0000256" key="6">
    <source>
        <dbReference type="ARBA" id="ARBA00022827"/>
    </source>
</evidence>
<dbReference type="PANTHER" id="PTHR30040:SF2">
    <property type="entry name" value="FAD:PROTEIN FMN TRANSFERASE"/>
    <property type="match status" value="1"/>
</dbReference>
<comment type="similarity">
    <text evidence="10">Belongs to the ApbE family.</text>
</comment>
<comment type="catalytic activity">
    <reaction evidence="9 10">
        <text>L-threonyl-[protein] + FAD = FMN-L-threonyl-[protein] + AMP + H(+)</text>
        <dbReference type="Rhea" id="RHEA:36847"/>
        <dbReference type="Rhea" id="RHEA-COMP:11060"/>
        <dbReference type="Rhea" id="RHEA-COMP:11061"/>
        <dbReference type="ChEBI" id="CHEBI:15378"/>
        <dbReference type="ChEBI" id="CHEBI:30013"/>
        <dbReference type="ChEBI" id="CHEBI:57692"/>
        <dbReference type="ChEBI" id="CHEBI:74257"/>
        <dbReference type="ChEBI" id="CHEBI:456215"/>
        <dbReference type="EC" id="2.7.1.180"/>
    </reaction>
</comment>
<reference evidence="12 13" key="1">
    <citation type="journal article" date="2014" name="Nature">
        <title>Sequential evolution of bacterial morphology by co-option of a developmental regulator.</title>
        <authorList>
            <person name="Jiang C."/>
            <person name="Brown P.J."/>
            <person name="Ducret A."/>
            <person name="Brun Y.V."/>
        </authorList>
    </citation>
    <scope>NUCLEOTIDE SEQUENCE [LARGE SCALE GENOMIC DNA]</scope>
    <source>
        <strain evidence="12 13">DSM 16100</strain>
    </source>
</reference>
<keyword evidence="7 10" id="KW-0460">Magnesium</keyword>